<dbReference type="PANTHER" id="PTHR34135:SF2">
    <property type="entry name" value="LYSOZYME"/>
    <property type="match status" value="1"/>
</dbReference>
<dbReference type="CDD" id="cd00599">
    <property type="entry name" value="GH25_muramidase"/>
    <property type="match status" value="1"/>
</dbReference>
<protein>
    <submittedName>
        <fullName evidence="3">Glycoside hydrolase family 25 protein</fullName>
    </submittedName>
</protein>
<keyword evidence="3" id="KW-0378">Hydrolase</keyword>
<feature type="compositionally biased region" description="Pro residues" evidence="2">
    <location>
        <begin position="86"/>
        <end position="95"/>
    </location>
</feature>
<evidence type="ECO:0000256" key="1">
    <source>
        <dbReference type="ARBA" id="ARBA00010646"/>
    </source>
</evidence>
<keyword evidence="4" id="KW-1185">Reference proteome</keyword>
<sequence length="325" mass="35561">MDRYKVIVPRLNVRKAPVADFKTQNIISQVTQDMILELEPETNIPNPGLGKWLKDSLGQYYWANGLAKLSAAPAAATPPTSTPAAAPTPPAPAPTSPSTVSLKGLPTNLPANYQLGVDVSHHNAKPDWTGFVKAGVRFSYIKLSEGVGTPDAKAKENAQNAVSKNIKIGYYHFCRPDTRNGGTVVSDATAEANEALNLMKALPKSNLALVMDLEDQASWDTPLKPADYMLWIKTFASIIQTGMSAAPIIYSRKEYLDRKLAKTHTLGNLKLWISYYPAQPNCLKVTIPNGWTDWAIWQYTESGAIGQNPKIDLNILKDNSVFINP</sequence>
<dbReference type="Pfam" id="PF01183">
    <property type="entry name" value="Glyco_hydro_25"/>
    <property type="match status" value="1"/>
</dbReference>
<dbReference type="Gene3D" id="3.20.20.80">
    <property type="entry name" value="Glycosidases"/>
    <property type="match status" value="1"/>
</dbReference>
<dbReference type="InterPro" id="IPR002053">
    <property type="entry name" value="Glyco_hydro_25"/>
</dbReference>
<feature type="region of interest" description="Disordered" evidence="2">
    <location>
        <begin position="74"/>
        <end position="104"/>
    </location>
</feature>
<dbReference type="PROSITE" id="PS51904">
    <property type="entry name" value="GLYCOSYL_HYDROL_F25_2"/>
    <property type="match status" value="1"/>
</dbReference>
<dbReference type="RefSeq" id="WP_230002226.1">
    <property type="nucleotide sequence ID" value="NZ_CP087134.1"/>
</dbReference>
<evidence type="ECO:0000313" key="4">
    <source>
        <dbReference type="Proteomes" id="UP001273350"/>
    </source>
</evidence>
<dbReference type="GO" id="GO:0016787">
    <property type="term" value="F:hydrolase activity"/>
    <property type="evidence" value="ECO:0007669"/>
    <property type="project" value="UniProtKB-KW"/>
</dbReference>
<evidence type="ECO:0000256" key="2">
    <source>
        <dbReference type="SAM" id="MobiDB-lite"/>
    </source>
</evidence>
<gene>
    <name evidence="3" type="ORF">SGQ83_20260</name>
</gene>
<dbReference type="SUPFAM" id="SSF51445">
    <property type="entry name" value="(Trans)glycosidases"/>
    <property type="match status" value="1"/>
</dbReference>
<reference evidence="3 4" key="1">
    <citation type="submission" date="2023-11" db="EMBL/GenBank/DDBJ databases">
        <title>Unpublished Manusciprt.</title>
        <authorList>
            <person name="Saticioglu I.B."/>
            <person name="Ay H."/>
            <person name="Ajmi N."/>
            <person name="Altun S."/>
            <person name="Duman M."/>
        </authorList>
    </citation>
    <scope>NUCLEOTIDE SEQUENCE [LARGE SCALE GENOMIC DNA]</scope>
    <source>
        <strain evidence="3 4">Fl-318</strain>
    </source>
</reference>
<comment type="caution">
    <text evidence="3">The sequence shown here is derived from an EMBL/GenBank/DDBJ whole genome shotgun (WGS) entry which is preliminary data.</text>
</comment>
<accession>A0ABU4RJW9</accession>
<comment type="similarity">
    <text evidence="1">Belongs to the glycosyl hydrolase 25 family.</text>
</comment>
<dbReference type="PANTHER" id="PTHR34135">
    <property type="entry name" value="LYSOZYME"/>
    <property type="match status" value="1"/>
</dbReference>
<organism evidence="3 4">
    <name type="scientific">Flavobacterium cupriresistens</name>
    <dbReference type="NCBI Taxonomy" id="2893885"/>
    <lineage>
        <taxon>Bacteria</taxon>
        <taxon>Pseudomonadati</taxon>
        <taxon>Bacteroidota</taxon>
        <taxon>Flavobacteriia</taxon>
        <taxon>Flavobacteriales</taxon>
        <taxon>Flavobacteriaceae</taxon>
        <taxon>Flavobacterium</taxon>
    </lineage>
</organism>
<dbReference type="EMBL" id="JAWXVI010000011">
    <property type="protein sequence ID" value="MDX6191700.1"/>
    <property type="molecule type" value="Genomic_DNA"/>
</dbReference>
<dbReference type="InterPro" id="IPR017853">
    <property type="entry name" value="GH"/>
</dbReference>
<proteinExistence type="inferred from homology"/>
<name>A0ABU4RJW9_9FLAO</name>
<dbReference type="Proteomes" id="UP001273350">
    <property type="component" value="Unassembled WGS sequence"/>
</dbReference>
<feature type="compositionally biased region" description="Low complexity" evidence="2">
    <location>
        <begin position="74"/>
        <end position="85"/>
    </location>
</feature>
<evidence type="ECO:0000313" key="3">
    <source>
        <dbReference type="EMBL" id="MDX6191700.1"/>
    </source>
</evidence>